<dbReference type="InterPro" id="IPR011076">
    <property type="entry name" value="Malate_synth_sf"/>
</dbReference>
<dbReference type="PANTHER" id="PTHR42902">
    <property type="entry name" value="MALATE SYNTHASE"/>
    <property type="match status" value="1"/>
</dbReference>
<dbReference type="Pfam" id="PF20656">
    <property type="entry name" value="MS_N"/>
    <property type="match status" value="1"/>
</dbReference>
<dbReference type="Gene3D" id="3.20.20.360">
    <property type="entry name" value="Malate synthase, domain 3"/>
    <property type="match status" value="1"/>
</dbReference>
<keyword evidence="5 8" id="KW-0808">Transferase</keyword>
<dbReference type="NCBIfam" id="TIGR01344">
    <property type="entry name" value="malate_syn_A"/>
    <property type="match status" value="1"/>
</dbReference>
<dbReference type="FunFam" id="1.20.1220.12:FF:000001">
    <property type="entry name" value="Malate synthase"/>
    <property type="match status" value="1"/>
</dbReference>
<evidence type="ECO:0000256" key="3">
    <source>
        <dbReference type="ARBA" id="ARBA00022435"/>
    </source>
</evidence>
<dbReference type="InterPro" id="IPR044856">
    <property type="entry name" value="Malate_synth_C_sf"/>
</dbReference>
<dbReference type="EMBL" id="CABPRZ010000014">
    <property type="protein sequence ID" value="VVE27192.1"/>
    <property type="molecule type" value="Genomic_DNA"/>
</dbReference>
<keyword evidence="12" id="KW-0012">Acyltransferase</keyword>
<dbReference type="GO" id="GO:0006097">
    <property type="term" value="P:glyoxylate cycle"/>
    <property type="evidence" value="ECO:0007669"/>
    <property type="project" value="UniProtKB-UniPathway"/>
</dbReference>
<feature type="domain" description="Malate synthase TIM barrel" evidence="9">
    <location>
        <begin position="159"/>
        <end position="404"/>
    </location>
</feature>
<dbReference type="GO" id="GO:0005737">
    <property type="term" value="C:cytoplasm"/>
    <property type="evidence" value="ECO:0007669"/>
    <property type="project" value="TreeGrafter"/>
</dbReference>
<proteinExistence type="inferred from homology"/>
<evidence type="ECO:0000313" key="12">
    <source>
        <dbReference type="EMBL" id="VVE27192.1"/>
    </source>
</evidence>
<organism evidence="12 13">
    <name type="scientific">Pandoraea terrae</name>
    <dbReference type="NCBI Taxonomy" id="1537710"/>
    <lineage>
        <taxon>Bacteria</taxon>
        <taxon>Pseudomonadati</taxon>
        <taxon>Pseudomonadota</taxon>
        <taxon>Betaproteobacteria</taxon>
        <taxon>Burkholderiales</taxon>
        <taxon>Burkholderiaceae</taxon>
        <taxon>Pandoraea</taxon>
    </lineage>
</organism>
<dbReference type="UniPathway" id="UPA00703">
    <property type="reaction ID" value="UER00720"/>
</dbReference>
<reference evidence="12 13" key="1">
    <citation type="submission" date="2019-08" db="EMBL/GenBank/DDBJ databases">
        <authorList>
            <person name="Peeters C."/>
        </authorList>
    </citation>
    <scope>NUCLEOTIDE SEQUENCE [LARGE SCALE GENOMIC DNA]</scope>
    <source>
        <strain evidence="12 13">LMG 30175</strain>
    </source>
</reference>
<evidence type="ECO:0000256" key="8">
    <source>
        <dbReference type="RuleBase" id="RU000555"/>
    </source>
</evidence>
<dbReference type="Gene3D" id="1.20.1220.12">
    <property type="entry name" value="Malate synthase, domain III"/>
    <property type="match status" value="1"/>
</dbReference>
<evidence type="ECO:0000256" key="6">
    <source>
        <dbReference type="ARBA" id="ARBA00047918"/>
    </source>
</evidence>
<feature type="active site" description="Proton acceptor" evidence="7">
    <location>
        <position position="163"/>
    </location>
</feature>
<dbReference type="Pfam" id="PF20659">
    <property type="entry name" value="MS_C"/>
    <property type="match status" value="1"/>
</dbReference>
<dbReference type="GO" id="GO:0004474">
    <property type="term" value="F:malate synthase activity"/>
    <property type="evidence" value="ECO:0007669"/>
    <property type="project" value="UniProtKB-EC"/>
</dbReference>
<dbReference type="FunFam" id="3.20.20.360:FF:000001">
    <property type="entry name" value="Malate synthase"/>
    <property type="match status" value="1"/>
</dbReference>
<dbReference type="InterPro" id="IPR006252">
    <property type="entry name" value="Malate_synthA"/>
</dbReference>
<evidence type="ECO:0000256" key="2">
    <source>
        <dbReference type="ARBA" id="ARBA00012636"/>
    </source>
</evidence>
<comment type="catalytic activity">
    <reaction evidence="6 8">
        <text>glyoxylate + acetyl-CoA + H2O = (S)-malate + CoA + H(+)</text>
        <dbReference type="Rhea" id="RHEA:18181"/>
        <dbReference type="ChEBI" id="CHEBI:15377"/>
        <dbReference type="ChEBI" id="CHEBI:15378"/>
        <dbReference type="ChEBI" id="CHEBI:15589"/>
        <dbReference type="ChEBI" id="CHEBI:36655"/>
        <dbReference type="ChEBI" id="CHEBI:57287"/>
        <dbReference type="ChEBI" id="CHEBI:57288"/>
        <dbReference type="EC" id="2.3.3.9"/>
    </reaction>
</comment>
<dbReference type="InterPro" id="IPR048356">
    <property type="entry name" value="MS_N"/>
</dbReference>
<keyword evidence="3 8" id="KW-0329">Glyoxylate bypass</keyword>
<dbReference type="AlphaFoldDB" id="A0A5E4WR06"/>
<dbReference type="PANTHER" id="PTHR42902:SF1">
    <property type="entry name" value="MALATE SYNTHASE 1-RELATED"/>
    <property type="match status" value="1"/>
</dbReference>
<dbReference type="InterPro" id="IPR046363">
    <property type="entry name" value="MS_N_TIM-barrel_dom"/>
</dbReference>
<dbReference type="CDD" id="cd00727">
    <property type="entry name" value="malate_synt_A"/>
    <property type="match status" value="1"/>
</dbReference>
<protein>
    <recommendedName>
        <fullName evidence="2 8">Malate synthase</fullName>
        <ecNumber evidence="2 8">2.3.3.9</ecNumber>
    </recommendedName>
</protein>
<keyword evidence="13" id="KW-1185">Reference proteome</keyword>
<dbReference type="SUPFAM" id="SSF51645">
    <property type="entry name" value="Malate synthase G"/>
    <property type="match status" value="1"/>
</dbReference>
<dbReference type="PROSITE" id="PS00510">
    <property type="entry name" value="MALATE_SYNTHASE"/>
    <property type="match status" value="1"/>
</dbReference>
<evidence type="ECO:0000256" key="7">
    <source>
        <dbReference type="PIRSR" id="PIRSR001363-1"/>
    </source>
</evidence>
<evidence type="ECO:0000313" key="13">
    <source>
        <dbReference type="Proteomes" id="UP000414233"/>
    </source>
</evidence>
<dbReference type="OrthoDB" id="9768429at2"/>
<evidence type="ECO:0000259" key="11">
    <source>
        <dbReference type="Pfam" id="PF20659"/>
    </source>
</evidence>
<feature type="domain" description="Malate synthase C-terminal" evidence="11">
    <location>
        <begin position="411"/>
        <end position="528"/>
    </location>
</feature>
<comment type="pathway">
    <text evidence="8">Carbohydrate metabolism; glyoxylate cycle; (S)-malate from isocitrate: step 2/2.</text>
</comment>
<dbReference type="PIRSF" id="PIRSF001363">
    <property type="entry name" value="Malate_synth"/>
    <property type="match status" value="1"/>
</dbReference>
<evidence type="ECO:0000256" key="5">
    <source>
        <dbReference type="ARBA" id="ARBA00022679"/>
    </source>
</evidence>
<dbReference type="RefSeq" id="WP_150698205.1">
    <property type="nucleotide sequence ID" value="NZ_CABPRZ010000014.1"/>
</dbReference>
<gene>
    <name evidence="12" type="ORF">PTE30175_03366</name>
</gene>
<dbReference type="GO" id="GO:0006099">
    <property type="term" value="P:tricarboxylic acid cycle"/>
    <property type="evidence" value="ECO:0007669"/>
    <property type="project" value="UniProtKB-KW"/>
</dbReference>
<sequence length="528" mass="58746">MALTLPAGVEIKADIAPHHETILTTEALAFVAKLHRAFEARRQALLAARAERTRRLDAGEAPDFLPETRAIRTGDWRIAPLPKALECRRVEITGPVERKMIINALNSGADSYMTDFEDSNTPNWHNQIDGQINVRDAVRGTISLEQNGKQYRLNERTATLIVRPRGWHLDEKHVFVDGQRVSGGLFDFGLHFFHNANEALSRGFGPYYYLPKLESHLEARLWNDAFVLAQNELGMAQGTIKATVLVETILAAFEMDEILFELREHSAGLNAGRWDYIFSCIKKFKADRDFCLADRGRITMTVPFMRAYALLLLKTCHRRGAPAIGGMSALIPIKHDAAANERAMIGIRSDKARDATDGYDGGWVAHPGLVPVAMEEFVKVLGDAPNQIGKQRDDVDVAGKDLLDFRPETPITEAGLRGNINVGIHYLGSWLAGNGCVPIHNLMEDAATAEISRSQVWQWIRSPKGHLEDGRKVTAALVQGLIADELVKVKAFVGQPASTYDRAAQIFEQMCIGEDFVEFLTLPLYEEV</sequence>
<comment type="similarity">
    <text evidence="1 8">Belongs to the malate synthase family.</text>
</comment>
<accession>A0A5E4WR06</accession>
<dbReference type="Proteomes" id="UP000414233">
    <property type="component" value="Unassembled WGS sequence"/>
</dbReference>
<dbReference type="Pfam" id="PF01274">
    <property type="entry name" value="MS_TIM-barrel"/>
    <property type="match status" value="1"/>
</dbReference>
<evidence type="ECO:0000256" key="1">
    <source>
        <dbReference type="ARBA" id="ARBA00006394"/>
    </source>
</evidence>
<dbReference type="InterPro" id="IPR048355">
    <property type="entry name" value="MS_C"/>
</dbReference>
<evidence type="ECO:0000256" key="4">
    <source>
        <dbReference type="ARBA" id="ARBA00022532"/>
    </source>
</evidence>
<feature type="active site" description="Proton donor" evidence="7">
    <location>
        <position position="445"/>
    </location>
</feature>
<feature type="domain" description="Malate synthase N-terminal" evidence="10">
    <location>
        <begin position="8"/>
        <end position="68"/>
    </location>
</feature>
<dbReference type="EC" id="2.3.3.9" evidence="2 8"/>
<keyword evidence="4 8" id="KW-0816">Tricarboxylic acid cycle</keyword>
<dbReference type="InterPro" id="IPR001465">
    <property type="entry name" value="Malate_synthase_TIM"/>
</dbReference>
<name>A0A5E4WR06_9BURK</name>
<dbReference type="InterPro" id="IPR019830">
    <property type="entry name" value="Malate_synthase_CS"/>
</dbReference>
<evidence type="ECO:0000259" key="9">
    <source>
        <dbReference type="Pfam" id="PF01274"/>
    </source>
</evidence>
<evidence type="ECO:0000259" key="10">
    <source>
        <dbReference type="Pfam" id="PF20656"/>
    </source>
</evidence>